<dbReference type="InterPro" id="IPR013422">
    <property type="entry name" value="CRISPR-assoc_prot_Cas5_N"/>
</dbReference>
<dbReference type="Pfam" id="PF09704">
    <property type="entry name" value="Cas_Cas5d"/>
    <property type="match status" value="1"/>
</dbReference>
<name>A0AB73BU75_9FUSO</name>
<evidence type="ECO:0000313" key="3">
    <source>
        <dbReference type="Proteomes" id="UP000027473"/>
    </source>
</evidence>
<dbReference type="GO" id="GO:0051607">
    <property type="term" value="P:defense response to virus"/>
    <property type="evidence" value="ECO:0007669"/>
    <property type="project" value="UniProtKB-KW"/>
</dbReference>
<dbReference type="NCBIfam" id="TIGR02593">
    <property type="entry name" value="CRISPR_cas5"/>
    <property type="match status" value="1"/>
</dbReference>
<evidence type="ECO:0000256" key="1">
    <source>
        <dbReference type="ARBA" id="ARBA00023118"/>
    </source>
</evidence>
<reference evidence="2 3" key="1">
    <citation type="submission" date="2014-01" db="EMBL/GenBank/DDBJ databases">
        <title>Comparative genomics of Fusobacterium necrophorum wild isolates.</title>
        <authorList>
            <person name="Kittichotirat W."/>
            <person name="Bumgarner R.E."/>
            <person name="Lawrence P."/>
        </authorList>
    </citation>
    <scope>NUCLEOTIDE SEQUENCE [LARGE SCALE GENOMIC DNA]</scope>
    <source>
        <strain evidence="2 3">BL</strain>
    </source>
</reference>
<organism evidence="2 3">
    <name type="scientific">Fusobacterium necrophorum BL</name>
    <dbReference type="NCBI Taxonomy" id="1441732"/>
    <lineage>
        <taxon>Bacteria</taxon>
        <taxon>Fusobacteriati</taxon>
        <taxon>Fusobacteriota</taxon>
        <taxon>Fusobacteriia</taxon>
        <taxon>Fusobacteriales</taxon>
        <taxon>Fusobacteriaceae</taxon>
        <taxon>Fusobacterium</taxon>
    </lineage>
</organism>
<keyword evidence="1" id="KW-0051">Antiviral defense</keyword>
<protein>
    <submittedName>
        <fullName evidence="2">CRISPR-associated protein Cas5</fullName>
    </submittedName>
</protein>
<proteinExistence type="predicted"/>
<dbReference type="InterPro" id="IPR021124">
    <property type="entry name" value="CRISPR-assoc_prot_Cas5"/>
</dbReference>
<comment type="caution">
    <text evidence="2">The sequence shown here is derived from an EMBL/GenBank/DDBJ whole genome shotgun (WGS) entry which is preliminary data.</text>
</comment>
<dbReference type="Proteomes" id="UP000027473">
    <property type="component" value="Unassembled WGS sequence"/>
</dbReference>
<dbReference type="RefSeq" id="WP_035906842.1">
    <property type="nucleotide sequence ID" value="NZ_JAAC01000167.1"/>
</dbReference>
<dbReference type="AlphaFoldDB" id="A0AB73BU75"/>
<dbReference type="GO" id="GO:0043571">
    <property type="term" value="P:maintenance of CRISPR repeat elements"/>
    <property type="evidence" value="ECO:0007669"/>
    <property type="project" value="InterPro"/>
</dbReference>
<evidence type="ECO:0000313" key="2">
    <source>
        <dbReference type="EMBL" id="KDE61660.1"/>
    </source>
</evidence>
<gene>
    <name evidence="2" type="ORF">FUSO3_09770</name>
</gene>
<sequence>MKAVRVILYQDLVNYRHPMSFQLKESYPLPPYSTVIGMVHNLCRYKEYHPMKISIQGKYISKTNDLYTRYEFKSGAKYDKSRHQMEAGGYGISRGISTAELLSQVQLILHIRPEKEEEVEKILNAFQTPWEYPSLGRREDLAVIREVKEVEISQRIPRDDLEEEEKEDLYAYIPLRYLEEDLVEGRKTERGVKARGTKYLLNKRYYLENDAKGKEPKWIRRWERIKVLYTSKIAAKPMKQLWLDEDNYMVFEA</sequence>
<accession>A0AB73BU75</accession>
<dbReference type="EMBL" id="JAAC01000167">
    <property type="protein sequence ID" value="KDE61660.1"/>
    <property type="molecule type" value="Genomic_DNA"/>
</dbReference>